<protein>
    <submittedName>
        <fullName evidence="5">Acyl-activating enzyme 5, peroxisomal</fullName>
    </submittedName>
</protein>
<dbReference type="Gene3D" id="3.30.300.30">
    <property type="match status" value="1"/>
</dbReference>
<accession>A0ABR2MVY7</accession>
<dbReference type="PANTHER" id="PTHR43859">
    <property type="entry name" value="ACYL-ACTIVATING ENZYME"/>
    <property type="match status" value="1"/>
</dbReference>
<comment type="similarity">
    <text evidence="1">Belongs to the ATP-dependent AMP-binding enzyme family.</text>
</comment>
<feature type="domain" description="AMP-binding enzyme C-terminal" evidence="4">
    <location>
        <begin position="84"/>
        <end position="162"/>
    </location>
</feature>
<evidence type="ECO:0000259" key="4">
    <source>
        <dbReference type="Pfam" id="PF13193"/>
    </source>
</evidence>
<feature type="region of interest" description="Disordered" evidence="3">
    <location>
        <begin position="187"/>
        <end position="218"/>
    </location>
</feature>
<dbReference type="EMBL" id="JBBWWR010000004">
    <property type="protein sequence ID" value="KAK8968103.1"/>
    <property type="molecule type" value="Genomic_DNA"/>
</dbReference>
<keyword evidence="2" id="KW-0436">Ligase</keyword>
<gene>
    <name evidence="5" type="primary">AAE5</name>
    <name evidence="5" type="ORF">KSP40_PGU013387</name>
</gene>
<feature type="compositionally biased region" description="Basic and acidic residues" evidence="3">
    <location>
        <begin position="193"/>
        <end position="208"/>
    </location>
</feature>
<dbReference type="SUPFAM" id="SSF56801">
    <property type="entry name" value="Acetyl-CoA synthetase-like"/>
    <property type="match status" value="1"/>
</dbReference>
<organism evidence="5 6">
    <name type="scientific">Platanthera guangdongensis</name>
    <dbReference type="NCBI Taxonomy" id="2320717"/>
    <lineage>
        <taxon>Eukaryota</taxon>
        <taxon>Viridiplantae</taxon>
        <taxon>Streptophyta</taxon>
        <taxon>Embryophyta</taxon>
        <taxon>Tracheophyta</taxon>
        <taxon>Spermatophyta</taxon>
        <taxon>Magnoliopsida</taxon>
        <taxon>Liliopsida</taxon>
        <taxon>Asparagales</taxon>
        <taxon>Orchidaceae</taxon>
        <taxon>Orchidoideae</taxon>
        <taxon>Orchideae</taxon>
        <taxon>Orchidinae</taxon>
        <taxon>Platanthera</taxon>
    </lineage>
</organism>
<dbReference type="InterPro" id="IPR025110">
    <property type="entry name" value="AMP-bd_C"/>
</dbReference>
<evidence type="ECO:0000256" key="1">
    <source>
        <dbReference type="ARBA" id="ARBA00006432"/>
    </source>
</evidence>
<dbReference type="Proteomes" id="UP001412067">
    <property type="component" value="Unassembled WGS sequence"/>
</dbReference>
<keyword evidence="6" id="KW-1185">Reference proteome</keyword>
<dbReference type="Pfam" id="PF13193">
    <property type="entry name" value="AMP-binding_C"/>
    <property type="match status" value="1"/>
</dbReference>
<dbReference type="PANTHER" id="PTHR43859:SF57">
    <property type="entry name" value="ACYL-ACTIVATING ENZYME 8-RELATED"/>
    <property type="match status" value="1"/>
</dbReference>
<evidence type="ECO:0000313" key="5">
    <source>
        <dbReference type="EMBL" id="KAK8968103.1"/>
    </source>
</evidence>
<evidence type="ECO:0000256" key="2">
    <source>
        <dbReference type="ARBA" id="ARBA00022598"/>
    </source>
</evidence>
<comment type="caution">
    <text evidence="5">The sequence shown here is derived from an EMBL/GenBank/DDBJ whole genome shotgun (WGS) entry which is preliminary data.</text>
</comment>
<dbReference type="Gene3D" id="2.30.38.10">
    <property type="entry name" value="Luciferase, Domain 3"/>
    <property type="match status" value="1"/>
</dbReference>
<sequence length="218" mass="24025">MDVVSGETGRGVSWEGVTMGGVVLSGEHVMLGYLKDEETTAKTIKDGWFFTDDVGVMHCDGYLEIKDRSKDVIISGGENISSVEVESLMYEHLAVNEAAVEARPDDFWGETPCAFVGLKAGLVGPPPTEAEVIAWCREKMSHFIVPKTVVFLSELPKTSPGKIQEYWLRTKAKKLVLSYNQLKEEEATVNSDDEIRGDRVQHSEKTRSDNSVGGVGKR</sequence>
<evidence type="ECO:0000313" key="6">
    <source>
        <dbReference type="Proteomes" id="UP001412067"/>
    </source>
</evidence>
<dbReference type="InterPro" id="IPR045851">
    <property type="entry name" value="AMP-bd_C_sf"/>
</dbReference>
<evidence type="ECO:0000256" key="3">
    <source>
        <dbReference type="SAM" id="MobiDB-lite"/>
    </source>
</evidence>
<proteinExistence type="inferred from homology"/>
<reference evidence="5 6" key="1">
    <citation type="journal article" date="2022" name="Nat. Plants">
        <title>Genomes of leafy and leafless Platanthera orchids illuminate the evolution of mycoheterotrophy.</title>
        <authorList>
            <person name="Li M.H."/>
            <person name="Liu K.W."/>
            <person name="Li Z."/>
            <person name="Lu H.C."/>
            <person name="Ye Q.L."/>
            <person name="Zhang D."/>
            <person name="Wang J.Y."/>
            <person name="Li Y.F."/>
            <person name="Zhong Z.M."/>
            <person name="Liu X."/>
            <person name="Yu X."/>
            <person name="Liu D.K."/>
            <person name="Tu X.D."/>
            <person name="Liu B."/>
            <person name="Hao Y."/>
            <person name="Liao X.Y."/>
            <person name="Jiang Y.T."/>
            <person name="Sun W.H."/>
            <person name="Chen J."/>
            <person name="Chen Y.Q."/>
            <person name="Ai Y."/>
            <person name="Zhai J.W."/>
            <person name="Wu S.S."/>
            <person name="Zhou Z."/>
            <person name="Hsiao Y.Y."/>
            <person name="Wu W.L."/>
            <person name="Chen Y.Y."/>
            <person name="Lin Y.F."/>
            <person name="Hsu J.L."/>
            <person name="Li C.Y."/>
            <person name="Wang Z.W."/>
            <person name="Zhao X."/>
            <person name="Zhong W.Y."/>
            <person name="Ma X.K."/>
            <person name="Ma L."/>
            <person name="Huang J."/>
            <person name="Chen G.Z."/>
            <person name="Huang M.Z."/>
            <person name="Huang L."/>
            <person name="Peng D.H."/>
            <person name="Luo Y.B."/>
            <person name="Zou S.Q."/>
            <person name="Chen S.P."/>
            <person name="Lan S."/>
            <person name="Tsai W.C."/>
            <person name="Van de Peer Y."/>
            <person name="Liu Z.J."/>
        </authorList>
    </citation>
    <scope>NUCLEOTIDE SEQUENCE [LARGE SCALE GENOMIC DNA]</scope>
    <source>
        <strain evidence="5">Lor288</strain>
    </source>
</reference>
<name>A0ABR2MVY7_9ASPA</name>